<proteinExistence type="predicted"/>
<feature type="region of interest" description="Disordered" evidence="1">
    <location>
        <begin position="1"/>
        <end position="166"/>
    </location>
</feature>
<evidence type="ECO:0000313" key="2">
    <source>
        <dbReference type="EMBL" id="CAA9522756.1"/>
    </source>
</evidence>
<sequence>GRGDGRHRRADRRPPGDVRRARRLTRADDGERAQAGRGAPRRGPARASQDDLLREARARLDARLPHPLPGERPADPGHRYELRLGRELGEQPRRAAGRRRRDAEPRRDHVAHDVERRTLHRDPRRLRDGRRHRPQARHRRRQAGRRHRAAAPDPPLHPREQTGRTV</sequence>
<feature type="non-terminal residue" evidence="2">
    <location>
        <position position="1"/>
    </location>
</feature>
<reference evidence="2" key="1">
    <citation type="submission" date="2020-02" db="EMBL/GenBank/DDBJ databases">
        <authorList>
            <person name="Meier V. D."/>
        </authorList>
    </citation>
    <scope>NUCLEOTIDE SEQUENCE</scope>
    <source>
        <strain evidence="2">AVDCRST_MAG85</strain>
    </source>
</reference>
<dbReference type="AlphaFoldDB" id="A0A6J4TG01"/>
<evidence type="ECO:0000256" key="1">
    <source>
        <dbReference type="SAM" id="MobiDB-lite"/>
    </source>
</evidence>
<feature type="compositionally biased region" description="Basic and acidic residues" evidence="1">
    <location>
        <begin position="101"/>
        <end position="121"/>
    </location>
</feature>
<accession>A0A6J4TG01</accession>
<feature type="compositionally biased region" description="Basic and acidic residues" evidence="1">
    <location>
        <begin position="156"/>
        <end position="166"/>
    </location>
</feature>
<feature type="non-terminal residue" evidence="2">
    <location>
        <position position="166"/>
    </location>
</feature>
<dbReference type="EMBL" id="CADCVT010000332">
    <property type="protein sequence ID" value="CAA9522756.1"/>
    <property type="molecule type" value="Genomic_DNA"/>
</dbReference>
<feature type="compositionally biased region" description="Basic residues" evidence="1">
    <location>
        <begin position="122"/>
        <end position="149"/>
    </location>
</feature>
<feature type="compositionally biased region" description="Basic and acidic residues" evidence="1">
    <location>
        <begin position="72"/>
        <end position="93"/>
    </location>
</feature>
<protein>
    <submittedName>
        <fullName evidence="2">Uncharacterized protein</fullName>
    </submittedName>
</protein>
<name>A0A6J4TG01_9ACTN</name>
<organism evidence="2">
    <name type="scientific">uncultured Solirubrobacteraceae bacterium</name>
    <dbReference type="NCBI Taxonomy" id="1162706"/>
    <lineage>
        <taxon>Bacteria</taxon>
        <taxon>Bacillati</taxon>
        <taxon>Actinomycetota</taxon>
        <taxon>Thermoleophilia</taxon>
        <taxon>Solirubrobacterales</taxon>
        <taxon>Solirubrobacteraceae</taxon>
        <taxon>environmental samples</taxon>
    </lineage>
</organism>
<feature type="compositionally biased region" description="Basic and acidic residues" evidence="1">
    <location>
        <begin position="48"/>
        <end position="64"/>
    </location>
</feature>
<feature type="compositionally biased region" description="Basic residues" evidence="1">
    <location>
        <begin position="1"/>
        <end position="11"/>
    </location>
</feature>
<feature type="compositionally biased region" description="Basic and acidic residues" evidence="1">
    <location>
        <begin position="12"/>
        <end position="34"/>
    </location>
</feature>
<gene>
    <name evidence="2" type="ORF">AVDCRST_MAG85-2991</name>
</gene>